<accession>W7BNJ5</accession>
<evidence type="ECO:0000256" key="1">
    <source>
        <dbReference type="ARBA" id="ARBA00004141"/>
    </source>
</evidence>
<evidence type="ECO:0000313" key="9">
    <source>
        <dbReference type="Proteomes" id="UP000019254"/>
    </source>
</evidence>
<keyword evidence="6 7" id="KW-0472">Membrane</keyword>
<organism evidence="8 9">
    <name type="scientific">Listeria cornellensis FSL F6-0969</name>
    <dbReference type="NCBI Taxonomy" id="1265820"/>
    <lineage>
        <taxon>Bacteria</taxon>
        <taxon>Bacillati</taxon>
        <taxon>Bacillota</taxon>
        <taxon>Bacilli</taxon>
        <taxon>Bacillales</taxon>
        <taxon>Listeriaceae</taxon>
        <taxon>Listeria</taxon>
    </lineage>
</organism>
<evidence type="ECO:0000256" key="4">
    <source>
        <dbReference type="ARBA" id="ARBA00022692"/>
    </source>
</evidence>
<feature type="transmembrane region" description="Helical" evidence="7">
    <location>
        <begin position="7"/>
        <end position="27"/>
    </location>
</feature>
<dbReference type="GO" id="GO:0005886">
    <property type="term" value="C:plasma membrane"/>
    <property type="evidence" value="ECO:0007669"/>
    <property type="project" value="TreeGrafter"/>
</dbReference>
<keyword evidence="2" id="KW-0328">Glycosyltransferase</keyword>
<evidence type="ECO:0000256" key="6">
    <source>
        <dbReference type="ARBA" id="ARBA00023136"/>
    </source>
</evidence>
<protein>
    <submittedName>
        <fullName evidence="8">Glycosyl transferase</fullName>
    </submittedName>
</protein>
<dbReference type="PANTHER" id="PTHR48090">
    <property type="entry name" value="UNDECAPRENYL-PHOSPHATE 4-DEOXY-4-FORMAMIDO-L-ARABINOSE TRANSFERASE-RELATED"/>
    <property type="match status" value="1"/>
</dbReference>
<evidence type="ECO:0000256" key="2">
    <source>
        <dbReference type="ARBA" id="ARBA00022676"/>
    </source>
</evidence>
<dbReference type="Proteomes" id="UP000019254">
    <property type="component" value="Unassembled WGS sequence"/>
</dbReference>
<comment type="subcellular location">
    <subcellularLocation>
        <location evidence="1">Membrane</location>
        <topology evidence="1">Multi-pass membrane protein</topology>
    </subcellularLocation>
</comment>
<dbReference type="EMBL" id="AODE01000031">
    <property type="protein sequence ID" value="EUJ26440.1"/>
    <property type="molecule type" value="Genomic_DNA"/>
</dbReference>
<dbReference type="AlphaFoldDB" id="W7BNJ5"/>
<gene>
    <name evidence="8" type="ORF">PCORN_14749</name>
</gene>
<comment type="caution">
    <text evidence="8">The sequence shown here is derived from an EMBL/GenBank/DDBJ whole genome shotgun (WGS) entry which is preliminary data.</text>
</comment>
<keyword evidence="9" id="KW-1185">Reference proteome</keyword>
<feature type="transmembrane region" description="Helical" evidence="7">
    <location>
        <begin position="39"/>
        <end position="63"/>
    </location>
</feature>
<evidence type="ECO:0000256" key="3">
    <source>
        <dbReference type="ARBA" id="ARBA00022679"/>
    </source>
</evidence>
<name>W7BNJ5_9LIST</name>
<keyword evidence="4 7" id="KW-0812">Transmembrane</keyword>
<keyword evidence="3 8" id="KW-0808">Transferase</keyword>
<evidence type="ECO:0000256" key="5">
    <source>
        <dbReference type="ARBA" id="ARBA00022989"/>
    </source>
</evidence>
<proteinExistence type="predicted"/>
<reference evidence="8 9" key="1">
    <citation type="journal article" date="2014" name="Int. J. Syst. Evol. Microbiol.">
        <title>Listeria floridensis sp. nov., Listeria aquatica sp. nov., Listeria cornellensis sp. nov., Listeria riparia sp. nov. and Listeria grandensis sp. nov., from agricultural and natural environments.</title>
        <authorList>
            <person name="den Bakker H.C."/>
            <person name="Warchocki S."/>
            <person name="Wright E.M."/>
            <person name="Allred A.F."/>
            <person name="Ahlstrom C."/>
            <person name="Manuel C.S."/>
            <person name="Stasiewicz M.J."/>
            <person name="Burrell A."/>
            <person name="Roof S."/>
            <person name="Strawn L."/>
            <person name="Fortes E.D."/>
            <person name="Nightingale K.K."/>
            <person name="Kephart D."/>
            <person name="Wiedmann M."/>
        </authorList>
    </citation>
    <scope>NUCLEOTIDE SEQUENCE [LARGE SCALE GENOMIC DNA]</scope>
    <source>
        <strain evidence="9">FSL F6-969</strain>
    </source>
</reference>
<dbReference type="STRING" id="1265820.PCORN_14749"/>
<evidence type="ECO:0000313" key="8">
    <source>
        <dbReference type="EMBL" id="EUJ26440.1"/>
    </source>
</evidence>
<dbReference type="GO" id="GO:0016757">
    <property type="term" value="F:glycosyltransferase activity"/>
    <property type="evidence" value="ECO:0007669"/>
    <property type="project" value="UniProtKB-KW"/>
</dbReference>
<dbReference type="PANTHER" id="PTHR48090:SF1">
    <property type="entry name" value="PROPHAGE BACTOPRENOL GLUCOSYL TRANSFERASE HOMOLOG"/>
    <property type="match status" value="1"/>
</dbReference>
<dbReference type="InterPro" id="IPR050256">
    <property type="entry name" value="Glycosyltransferase_2"/>
</dbReference>
<dbReference type="PATRIC" id="fig|1265820.5.peg.2915"/>
<sequence>MAPIRLVTGLGALMFVIAIVIGIYTFIQHLSGTATTGWSSLMLSIWAIGGVQMMSLGVVGEYIGRIYSEVKQRPRFIVEQNSYVEK</sequence>
<evidence type="ECO:0000256" key="7">
    <source>
        <dbReference type="SAM" id="Phobius"/>
    </source>
</evidence>
<keyword evidence="5 7" id="KW-1133">Transmembrane helix</keyword>